<dbReference type="Proteomes" id="UP001253637">
    <property type="component" value="Segment"/>
</dbReference>
<name>A0A811BPV6_9VIRU</name>
<reference evidence="2" key="1">
    <citation type="submission" date="2021-04" db="EMBL/GenBank/DDBJ databases">
        <title>Draft Genome Sequence of Pandoravirus japonicus, Isolated from the Sabaishi River of Niigata, Japan.</title>
        <authorList>
            <person name="Hosokawa N."/>
            <person name="Takahashi H."/>
            <person name="Aoki K."/>
            <person name="Takemura M."/>
        </authorList>
    </citation>
    <scope>NUCLEOTIDE SEQUENCE</scope>
</reference>
<organism evidence="2 3">
    <name type="scientific">Pandoravirus japonicus</name>
    <dbReference type="NCBI Taxonomy" id="2823154"/>
    <lineage>
        <taxon>Viruses</taxon>
        <taxon>Pandoravirus</taxon>
    </lineage>
</organism>
<sequence length="177" mass="19410">MKQGYCSVPQDVMASYGMTDAEYQAKARAVVARIRAMPNGYASVEDRAAAIDAVLKGTYVVALLCPCVLVCVRVFYVARVAPSVWVSPPVVQRGRGHARACPRRSRSMGQGPRRDGSPFQEQGGLAHISTDRFATVFFFACARRQQRRPWVASARLPSDSHCLCPTARPHARAPFSL</sequence>
<protein>
    <submittedName>
        <fullName evidence="2">Uncharacterized protein</fullName>
    </submittedName>
</protein>
<feature type="compositionally biased region" description="Basic residues" evidence="1">
    <location>
        <begin position="96"/>
        <end position="106"/>
    </location>
</feature>
<proteinExistence type="predicted"/>
<feature type="region of interest" description="Disordered" evidence="1">
    <location>
        <begin position="96"/>
        <end position="121"/>
    </location>
</feature>
<dbReference type="EMBL" id="LC625835">
    <property type="protein sequence ID" value="BCU03026.1"/>
    <property type="molecule type" value="Genomic_DNA"/>
</dbReference>
<evidence type="ECO:0000313" key="3">
    <source>
        <dbReference type="Proteomes" id="UP001253637"/>
    </source>
</evidence>
<evidence type="ECO:0000256" key="1">
    <source>
        <dbReference type="SAM" id="MobiDB-lite"/>
    </source>
</evidence>
<evidence type="ECO:0000313" key="2">
    <source>
        <dbReference type="EMBL" id="BCU03026.1"/>
    </source>
</evidence>
<accession>A0A811BPV6</accession>